<feature type="compositionally biased region" description="Low complexity" evidence="1">
    <location>
        <begin position="359"/>
        <end position="368"/>
    </location>
</feature>
<feature type="transmembrane region" description="Helical" evidence="2">
    <location>
        <begin position="246"/>
        <end position="270"/>
    </location>
</feature>
<proteinExistence type="predicted"/>
<feature type="region of interest" description="Disordered" evidence="1">
    <location>
        <begin position="556"/>
        <end position="600"/>
    </location>
</feature>
<gene>
    <name evidence="4" type="ORF">BCR39DRAFT_591391</name>
</gene>
<keyword evidence="5" id="KW-1185">Reference proteome</keyword>
<evidence type="ECO:0000256" key="1">
    <source>
        <dbReference type="SAM" id="MobiDB-lite"/>
    </source>
</evidence>
<keyword evidence="2" id="KW-0812">Transmembrane</keyword>
<feature type="transmembrane region" description="Helical" evidence="2">
    <location>
        <begin position="107"/>
        <end position="127"/>
    </location>
</feature>
<feature type="region of interest" description="Disordered" evidence="1">
    <location>
        <begin position="483"/>
        <end position="535"/>
    </location>
</feature>
<evidence type="ECO:0000313" key="5">
    <source>
        <dbReference type="Proteomes" id="UP000193986"/>
    </source>
</evidence>
<feature type="compositionally biased region" description="Polar residues" evidence="1">
    <location>
        <begin position="515"/>
        <end position="526"/>
    </location>
</feature>
<evidence type="ECO:0000313" key="4">
    <source>
        <dbReference type="EMBL" id="ORY22122.1"/>
    </source>
</evidence>
<feature type="compositionally biased region" description="Basic and acidic residues" evidence="1">
    <location>
        <begin position="483"/>
        <end position="498"/>
    </location>
</feature>
<feature type="region of interest" description="Disordered" evidence="1">
    <location>
        <begin position="330"/>
        <end position="397"/>
    </location>
</feature>
<dbReference type="Proteomes" id="UP000193986">
    <property type="component" value="Unassembled WGS sequence"/>
</dbReference>
<keyword evidence="2" id="KW-1133">Transmembrane helix</keyword>
<evidence type="ECO:0000256" key="2">
    <source>
        <dbReference type="SAM" id="Phobius"/>
    </source>
</evidence>
<dbReference type="OrthoDB" id="2594643at2759"/>
<feature type="transmembrane region" description="Helical" evidence="2">
    <location>
        <begin position="25"/>
        <end position="48"/>
    </location>
</feature>
<feature type="transmembrane region" description="Helical" evidence="2">
    <location>
        <begin position="205"/>
        <end position="225"/>
    </location>
</feature>
<feature type="compositionally biased region" description="Basic and acidic residues" evidence="1">
    <location>
        <begin position="387"/>
        <end position="397"/>
    </location>
</feature>
<dbReference type="InterPro" id="IPR045339">
    <property type="entry name" value="DUF6534"/>
</dbReference>
<protein>
    <recommendedName>
        <fullName evidence="3">DUF6534 domain-containing protein</fullName>
    </recommendedName>
</protein>
<dbReference type="Pfam" id="PF20152">
    <property type="entry name" value="DUF6534"/>
    <property type="match status" value="1"/>
</dbReference>
<dbReference type="InParanoid" id="A0A1Y2AI23"/>
<feature type="domain" description="DUF6534" evidence="3">
    <location>
        <begin position="210"/>
        <end position="296"/>
    </location>
</feature>
<feature type="transmembrane region" description="Helical" evidence="2">
    <location>
        <begin position="60"/>
        <end position="82"/>
    </location>
</feature>
<sequence length="600" mass="65876">MRNSTQQQVTAQSKDHDVSTTTGPFFLGFMLESFGMGVVLILAINYLADCWRRLQQPHHGSMKLGAVLVVASLLAHVGQWLIDMIRGWKMFATSFLDLTSFLTPTPLFFASPVLGQIPMLITQLFLLHRASLFLTSMECLSPISHSWLQRAFYISVGLLAVLTSAAGALVWGAVWKCGGLWNLGKHSIGYGSDSASIMFPVAQNVYLASSATIDLLVSVVLCVELTWARCKTTMEGGRLHQVVTRLILVTLHGGAAVTLLQLASLLVYNLNGDNAFPYFPLLILPKVYTVTLILSLSLPHRDRPAPGPSYLFSLPTIAIESARTPSRVEVRRASCPASLRELEPNQQRDTTSRYRRKTAAATESSSAEMAQRDVERSLGGSGSPRANPEERYSDIRLDEMCHRENRPREALVESRRATRMSLREIPFPPPASPVDPELLTPPPLPLETVELAMPLPPPKCLSASHHFATPPDRPSRAHFRYLHSEKSGSENRRERDIRPVSAGASSDKPIDLPNDPSTHIPVSSGSAILINDNDPVESTPVRLDIDVEDNGAAAYGVIIQRDPELSSGHTRSGNQRSRKGDSETADEQPDMSSDKGNKEK</sequence>
<reference evidence="4 5" key="1">
    <citation type="submission" date="2016-07" db="EMBL/GenBank/DDBJ databases">
        <title>Pervasive Adenine N6-methylation of Active Genes in Fungi.</title>
        <authorList>
            <consortium name="DOE Joint Genome Institute"/>
            <person name="Mondo S.J."/>
            <person name="Dannebaum R.O."/>
            <person name="Kuo R.C."/>
            <person name="Labutti K."/>
            <person name="Haridas S."/>
            <person name="Kuo A."/>
            <person name="Salamov A."/>
            <person name="Ahrendt S.R."/>
            <person name="Lipzen A."/>
            <person name="Sullivan W."/>
            <person name="Andreopoulos W.B."/>
            <person name="Clum A."/>
            <person name="Lindquist E."/>
            <person name="Daum C."/>
            <person name="Ramamoorthy G.K."/>
            <person name="Gryganskyi A."/>
            <person name="Culley D."/>
            <person name="Magnuson J.K."/>
            <person name="James T.Y."/>
            <person name="O'Malley M.A."/>
            <person name="Stajich J.E."/>
            <person name="Spatafora J.W."/>
            <person name="Visel A."/>
            <person name="Grigoriev I.V."/>
        </authorList>
    </citation>
    <scope>NUCLEOTIDE SEQUENCE [LARGE SCALE GENOMIC DNA]</scope>
    <source>
        <strain evidence="4 5">68-887.2</strain>
    </source>
</reference>
<dbReference type="EMBL" id="MCFC01000098">
    <property type="protein sequence ID" value="ORY22122.1"/>
    <property type="molecule type" value="Genomic_DNA"/>
</dbReference>
<dbReference type="AlphaFoldDB" id="A0A1Y2AI23"/>
<accession>A0A1Y2AI23</accession>
<feature type="transmembrane region" description="Helical" evidence="2">
    <location>
        <begin position="151"/>
        <end position="174"/>
    </location>
</feature>
<keyword evidence="2" id="KW-0472">Membrane</keyword>
<name>A0A1Y2AI23_9TREE</name>
<evidence type="ECO:0000259" key="3">
    <source>
        <dbReference type="Pfam" id="PF20152"/>
    </source>
</evidence>
<comment type="caution">
    <text evidence="4">The sequence shown here is derived from an EMBL/GenBank/DDBJ whole genome shotgun (WGS) entry which is preliminary data.</text>
</comment>
<organism evidence="4 5">
    <name type="scientific">Naematelia encephala</name>
    <dbReference type="NCBI Taxonomy" id="71784"/>
    <lineage>
        <taxon>Eukaryota</taxon>
        <taxon>Fungi</taxon>
        <taxon>Dikarya</taxon>
        <taxon>Basidiomycota</taxon>
        <taxon>Agaricomycotina</taxon>
        <taxon>Tremellomycetes</taxon>
        <taxon>Tremellales</taxon>
        <taxon>Naemateliaceae</taxon>
        <taxon>Naematelia</taxon>
    </lineage>
</organism>